<reference evidence="1" key="1">
    <citation type="submission" date="2020-09" db="EMBL/GenBank/DDBJ databases">
        <title>Bosea spartocytisi sp. nov. a root nodule endophyte of Spartocytisus supranubius in the high mountain ecosystem fo the Teide National Park (Canary Islands, Spain).</title>
        <authorList>
            <person name="Pulido-Suarez L."/>
            <person name="Peix A."/>
            <person name="Igual J.M."/>
            <person name="Socas-Perez N."/>
            <person name="Velazquez E."/>
            <person name="Flores-Felix J.D."/>
            <person name="Leon-Barrios M."/>
        </authorList>
    </citation>
    <scope>NUCLEOTIDE SEQUENCE</scope>
    <source>
        <strain evidence="1">SSUT16</strain>
    </source>
</reference>
<dbReference type="AlphaFoldDB" id="A0A927I1H9"/>
<dbReference type="Proteomes" id="UP000619295">
    <property type="component" value="Unassembled WGS sequence"/>
</dbReference>
<gene>
    <name evidence="1" type="ORF">IED13_17020</name>
</gene>
<evidence type="ECO:0008006" key="3">
    <source>
        <dbReference type="Google" id="ProtNLM"/>
    </source>
</evidence>
<dbReference type="SUPFAM" id="SSF52402">
    <property type="entry name" value="Adenine nucleotide alpha hydrolases-like"/>
    <property type="match status" value="1"/>
</dbReference>
<comment type="caution">
    <text evidence="1">The sequence shown here is derived from an EMBL/GenBank/DDBJ whole genome shotgun (WGS) entry which is preliminary data.</text>
</comment>
<proteinExistence type="predicted"/>
<dbReference type="RefSeq" id="WP_191124835.1">
    <property type="nucleotide sequence ID" value="NZ_JACXWY010000010.1"/>
</dbReference>
<name>A0A927I1H9_9HYPH</name>
<organism evidence="1 2">
    <name type="scientific">Bosea spartocytisi</name>
    <dbReference type="NCBI Taxonomy" id="2773451"/>
    <lineage>
        <taxon>Bacteria</taxon>
        <taxon>Pseudomonadati</taxon>
        <taxon>Pseudomonadota</taxon>
        <taxon>Alphaproteobacteria</taxon>
        <taxon>Hyphomicrobiales</taxon>
        <taxon>Boseaceae</taxon>
        <taxon>Bosea</taxon>
    </lineage>
</organism>
<protein>
    <recommendedName>
        <fullName evidence="3">Phosphoadenosine phosphosulphate reductase domain-containing protein</fullName>
    </recommendedName>
</protein>
<evidence type="ECO:0000313" key="2">
    <source>
        <dbReference type="Proteomes" id="UP000619295"/>
    </source>
</evidence>
<keyword evidence="2" id="KW-1185">Reference proteome</keyword>
<dbReference type="EMBL" id="JACXWY010000010">
    <property type="protein sequence ID" value="MBD3847407.1"/>
    <property type="molecule type" value="Genomic_DNA"/>
</dbReference>
<sequence length="232" mass="25563">MRAAAIAKRKGFEPAPAPLRSRYKSRPIASTPAIAELLRQHAPVAIGVSGGKDSQAAAIATFEYLDRVGHIGPRLALHPAYRQFGMTRVSCRFCIMSSLADLKAASCQTKAHELYRTMVDLECRSSFAFQGARWLGDIAPHLLDHDARDALVLAKKTAARRIAAERRISRPMRFVKGWPTRMLSDTEADLLAEVRAEISGLLQLNARFLDRDGIHGRYAELLAVKASKSRSA</sequence>
<evidence type="ECO:0000313" key="1">
    <source>
        <dbReference type="EMBL" id="MBD3847407.1"/>
    </source>
</evidence>
<accession>A0A927I1H9</accession>